<gene>
    <name evidence="1" type="ORF">K529_003230</name>
</gene>
<organism evidence="1 2">
    <name type="scientific">Tritonibacter mobilis F1926</name>
    <dbReference type="NCBI Taxonomy" id="1265309"/>
    <lineage>
        <taxon>Bacteria</taxon>
        <taxon>Pseudomonadati</taxon>
        <taxon>Pseudomonadota</taxon>
        <taxon>Alphaproteobacteria</taxon>
        <taxon>Rhodobacterales</taxon>
        <taxon>Paracoccaceae</taxon>
        <taxon>Tritonibacter</taxon>
    </lineage>
</organism>
<dbReference type="STRING" id="1265309.K529_003230"/>
<dbReference type="InterPro" id="IPR007833">
    <property type="entry name" value="Capsule_polysaccharide_synth"/>
</dbReference>
<sequence length="679" mass="75823">MMQGPLPHPDETKTGSQRSRLFVYNGGFLTQSRVRRILDLAGYDIRLGLPKEGDLVGIWGDSPTAHRGKKIAEDHSAPLVRIEDAFLRSVHPGRSGEPPLGLLIDRTGVHFDPSLSSDLVTLLKDHPLDDSALMKRARDAMARLQDAHLSKYNAFHPNVPPPEPGYVLVVDQLREDASVKASIPFPGADQGRFQEMLAFAQEENPGARVLIKTHPETTKGHRAGYFDARDTSDRVELFDAPVSPHLLLEGAVGVYTVSSQLGFEAILAGHKPRIFGQPFYAGWGLTQDEFPPPGRHRRLTRAQLFAAAMILYPTWYDPHHDRLCQLEQVIDSLEAQVRAWREDRAGWAASEIRLWKRAPLQRFFGQHKRMTFTEKTKTAKKSGKNWMVWASKATKDHAGAHHLEDGFLRSRGLGAELVPPLSLVLDRQGIYFDPTRHSDLDDLIRERVTLTPQQERRIEALVMRLIKHEVTKYNLDGTLPDLPKGHRVLVPGQVEDDASIEMGAGKINSNMKLLQAVRAARPNAVVIYKPHPDVEAGLRKGRIKHAETWADVVAEHANPAALIDSVDEVWTMTSLLGFEALLRRVPVTCVGLPFYAGWGLTRDRLEAPHWRDARPGILGLAHAALIDYPRYFDPVSNLPCSPEVAVDRLIKGDLPAPGPMNRSLSKLQGLFASFAPLWR</sequence>
<evidence type="ECO:0000313" key="1">
    <source>
        <dbReference type="EMBL" id="ANP39770.1"/>
    </source>
</evidence>
<dbReference type="GO" id="GO:0000271">
    <property type="term" value="P:polysaccharide biosynthetic process"/>
    <property type="evidence" value="ECO:0007669"/>
    <property type="project" value="InterPro"/>
</dbReference>
<dbReference type="GeneID" id="28248812"/>
<dbReference type="CDD" id="cd16439">
    <property type="entry name" value="beta_Kdo_transferase_KpsC_2"/>
    <property type="match status" value="1"/>
</dbReference>
<protein>
    <submittedName>
        <fullName evidence="1">Capsular biosynthesis protein</fullName>
    </submittedName>
</protein>
<dbReference type="OrthoDB" id="543755at2"/>
<proteinExistence type="predicted"/>
<reference evidence="1 2" key="1">
    <citation type="journal article" date="2016" name="ISME J.">
        <title>Global occurrence and heterogeneity of the Roseobacter-clade species Ruegeria mobilis.</title>
        <authorList>
            <person name="Sonnenschein E."/>
            <person name="Gram L."/>
        </authorList>
    </citation>
    <scope>NUCLEOTIDE SEQUENCE [LARGE SCALE GENOMIC DNA]</scope>
    <source>
        <strain evidence="1 2">F1926</strain>
    </source>
</reference>
<dbReference type="AlphaFoldDB" id="A0A1B0ZZL4"/>
<dbReference type="RefSeq" id="WP_005657696.1">
    <property type="nucleotide sequence ID" value="NZ_CP015230.1"/>
</dbReference>
<name>A0A1B0ZZL4_9RHOB</name>
<dbReference type="Pfam" id="PF05159">
    <property type="entry name" value="Capsule_synth"/>
    <property type="match status" value="3"/>
</dbReference>
<dbReference type="Proteomes" id="UP000013243">
    <property type="component" value="Chromosome"/>
</dbReference>
<accession>A0A1B0ZZL4</accession>
<evidence type="ECO:0000313" key="2">
    <source>
        <dbReference type="Proteomes" id="UP000013243"/>
    </source>
</evidence>
<dbReference type="GO" id="GO:0015774">
    <property type="term" value="P:polysaccharide transport"/>
    <property type="evidence" value="ECO:0007669"/>
    <property type="project" value="InterPro"/>
</dbReference>
<dbReference type="EMBL" id="CP015230">
    <property type="protein sequence ID" value="ANP39770.1"/>
    <property type="molecule type" value="Genomic_DNA"/>
</dbReference>
<dbReference type="KEGG" id="rmb:K529_003230"/>
<dbReference type="CDD" id="cd16440">
    <property type="entry name" value="beta_Kdo_transferase_KpsC_1"/>
    <property type="match status" value="1"/>
</dbReference>